<dbReference type="EMBL" id="JAEPRJ010000001">
    <property type="protein sequence ID" value="MBK5897145.1"/>
    <property type="molecule type" value="Genomic_DNA"/>
</dbReference>
<name>A0ABS1IZH3_9FIRM</name>
<proteinExistence type="inferred from homology"/>
<comment type="similarity">
    <text evidence="2 3">Belongs to the pyridoxal phosphate-binding protein YggS/PROSC family.</text>
</comment>
<gene>
    <name evidence="5" type="ORF">JJN12_05000</name>
</gene>
<comment type="caution">
    <text evidence="5">The sequence shown here is derived from an EMBL/GenBank/DDBJ whole genome shotgun (WGS) entry which is preliminary data.</text>
</comment>
<dbReference type="HAMAP" id="MF_02087">
    <property type="entry name" value="PLP_homeostasis"/>
    <property type="match status" value="1"/>
</dbReference>
<feature type="modified residue" description="N6-(pyridoxal phosphate)lysine" evidence="2">
    <location>
        <position position="35"/>
    </location>
</feature>
<dbReference type="NCBIfam" id="TIGR00044">
    <property type="entry name" value="YggS family pyridoxal phosphate-dependent enzyme"/>
    <property type="match status" value="1"/>
</dbReference>
<protein>
    <recommendedName>
        <fullName evidence="2">Pyridoxal phosphate homeostasis protein</fullName>
        <shortName evidence="2">PLP homeostasis protein</shortName>
    </recommendedName>
</protein>
<dbReference type="Proteomes" id="UP000604730">
    <property type="component" value="Unassembled WGS sequence"/>
</dbReference>
<dbReference type="PANTHER" id="PTHR10146">
    <property type="entry name" value="PROLINE SYNTHETASE CO-TRANSCRIBED BACTERIAL HOMOLOG PROTEIN"/>
    <property type="match status" value="1"/>
</dbReference>
<dbReference type="InterPro" id="IPR001608">
    <property type="entry name" value="Ala_racemase_N"/>
</dbReference>
<evidence type="ECO:0000259" key="4">
    <source>
        <dbReference type="Pfam" id="PF01168"/>
    </source>
</evidence>
<dbReference type="CDD" id="cd00635">
    <property type="entry name" value="PLPDE_III_YBL036c_like"/>
    <property type="match status" value="1"/>
</dbReference>
<evidence type="ECO:0000313" key="5">
    <source>
        <dbReference type="EMBL" id="MBK5897145.1"/>
    </source>
</evidence>
<dbReference type="Gene3D" id="3.20.20.10">
    <property type="entry name" value="Alanine racemase"/>
    <property type="match status" value="1"/>
</dbReference>
<evidence type="ECO:0000313" key="6">
    <source>
        <dbReference type="Proteomes" id="UP000604730"/>
    </source>
</evidence>
<dbReference type="Pfam" id="PF01168">
    <property type="entry name" value="Ala_racemase_N"/>
    <property type="match status" value="1"/>
</dbReference>
<feature type="domain" description="Alanine racemase N-terminal" evidence="4">
    <location>
        <begin position="7"/>
        <end position="227"/>
    </location>
</feature>
<organism evidence="5 6">
    <name type="scientific">Catonella massiliensis</name>
    <dbReference type="NCBI Taxonomy" id="2799636"/>
    <lineage>
        <taxon>Bacteria</taxon>
        <taxon>Bacillati</taxon>
        <taxon>Bacillota</taxon>
        <taxon>Clostridia</taxon>
        <taxon>Lachnospirales</taxon>
        <taxon>Lachnospiraceae</taxon>
        <taxon>Catonella</taxon>
    </lineage>
</organism>
<dbReference type="SUPFAM" id="SSF51419">
    <property type="entry name" value="PLP-binding barrel"/>
    <property type="match status" value="1"/>
</dbReference>
<evidence type="ECO:0000256" key="3">
    <source>
        <dbReference type="RuleBase" id="RU004514"/>
    </source>
</evidence>
<dbReference type="RefSeq" id="WP_208428651.1">
    <property type="nucleotide sequence ID" value="NZ_JAEPRJ010000001.1"/>
</dbReference>
<evidence type="ECO:0000256" key="1">
    <source>
        <dbReference type="ARBA" id="ARBA00022898"/>
    </source>
</evidence>
<comment type="function">
    <text evidence="2">Pyridoxal 5'-phosphate (PLP)-binding protein, which is involved in PLP homeostasis.</text>
</comment>
<dbReference type="InterPro" id="IPR029066">
    <property type="entry name" value="PLP-binding_barrel"/>
</dbReference>
<evidence type="ECO:0000256" key="2">
    <source>
        <dbReference type="HAMAP-Rule" id="MF_02087"/>
    </source>
</evidence>
<reference evidence="5 6" key="1">
    <citation type="submission" date="2021-01" db="EMBL/GenBank/DDBJ databases">
        <title>Isolation and description of Catonella massiliensis sp. nov., a novel Catonella species, isolated from a stable periodontitis subject.</title>
        <authorList>
            <person name="Antezack A."/>
            <person name="Boxberger M."/>
            <person name="La Scola B."/>
            <person name="Monnet-Corti V."/>
        </authorList>
    </citation>
    <scope>NUCLEOTIDE SEQUENCE [LARGE SCALE GENOMIC DNA]</scope>
    <source>
        <strain evidence="5 6">Marseille-Q4567</strain>
    </source>
</reference>
<dbReference type="PANTHER" id="PTHR10146:SF14">
    <property type="entry name" value="PYRIDOXAL PHOSPHATE HOMEOSTASIS PROTEIN"/>
    <property type="match status" value="1"/>
</dbReference>
<dbReference type="PIRSF" id="PIRSF004848">
    <property type="entry name" value="YBL036c_PLPDEIII"/>
    <property type="match status" value="1"/>
</dbReference>
<sequence>MEISDNLRLVEANIAAACKRAGRKREEVKLIAVSKTHPVEAIKEAIRCGIRSFGENKVQELKDKLEKLDESLDWHLIGHLQTNKVKYVVGKVSLIHSLESVRLAEALEKEAVKRGVIVDVLVEVNIAGEDTKFGVLPENVEDFIREVAKFEHIRVKGLMTVAPIAEESEENRKYFKNLNKIMVDLNSKNIHNVSMNVLSMGMTGDYETAIEEGATLVRVGTGIFGHRDYSI</sequence>
<dbReference type="InterPro" id="IPR011078">
    <property type="entry name" value="PyrdxlP_homeostasis"/>
</dbReference>
<accession>A0ABS1IZH3</accession>
<keyword evidence="1 2" id="KW-0663">Pyridoxal phosphate</keyword>
<keyword evidence="6" id="KW-1185">Reference proteome</keyword>